<evidence type="ECO:0000256" key="1">
    <source>
        <dbReference type="SAM" id="Coils"/>
    </source>
</evidence>
<feature type="compositionally biased region" description="Basic residues" evidence="2">
    <location>
        <begin position="187"/>
        <end position="206"/>
    </location>
</feature>
<dbReference type="GeneID" id="117567751"/>
<feature type="region of interest" description="Disordered" evidence="2">
    <location>
        <begin position="447"/>
        <end position="466"/>
    </location>
</feature>
<feature type="coiled-coil region" evidence="1">
    <location>
        <begin position="18"/>
        <end position="84"/>
    </location>
</feature>
<evidence type="ECO:0000313" key="4">
    <source>
        <dbReference type="RefSeq" id="XP_034103831.1"/>
    </source>
</evidence>
<dbReference type="CTD" id="36455"/>
<feature type="compositionally biased region" description="Polar residues" evidence="2">
    <location>
        <begin position="888"/>
        <end position="901"/>
    </location>
</feature>
<feature type="compositionally biased region" description="Polar residues" evidence="2">
    <location>
        <begin position="289"/>
        <end position="300"/>
    </location>
</feature>
<accession>A0A6P8WJH5</accession>
<feature type="region of interest" description="Disordered" evidence="2">
    <location>
        <begin position="573"/>
        <end position="597"/>
    </location>
</feature>
<protein>
    <submittedName>
        <fullName evidence="4">Uncharacterized protein LOC117567751</fullName>
    </submittedName>
</protein>
<feature type="compositionally biased region" description="Basic and acidic residues" evidence="2">
    <location>
        <begin position="447"/>
        <end position="462"/>
    </location>
</feature>
<dbReference type="AlphaFoldDB" id="A0A6P8WJH5"/>
<feature type="compositionally biased region" description="Basic and acidic residues" evidence="2">
    <location>
        <begin position="264"/>
        <end position="288"/>
    </location>
</feature>
<reference evidence="4" key="1">
    <citation type="submission" date="2025-08" db="UniProtKB">
        <authorList>
            <consortium name="RefSeq"/>
        </authorList>
    </citation>
    <scope>IDENTIFICATION</scope>
    <source>
        <strain evidence="4">15112-1751.03</strain>
        <tissue evidence="4">Whole Adult</tissue>
    </source>
</reference>
<dbReference type="RefSeq" id="XP_034103831.1">
    <property type="nucleotide sequence ID" value="XM_034247940.2"/>
</dbReference>
<dbReference type="Proteomes" id="UP000515160">
    <property type="component" value="Chromosome 3"/>
</dbReference>
<keyword evidence="1" id="KW-0175">Coiled coil</keyword>
<feature type="compositionally biased region" description="Basic and acidic residues" evidence="2">
    <location>
        <begin position="368"/>
        <end position="387"/>
    </location>
</feature>
<evidence type="ECO:0000313" key="3">
    <source>
        <dbReference type="Proteomes" id="UP000515160"/>
    </source>
</evidence>
<feature type="region of interest" description="Disordered" evidence="2">
    <location>
        <begin position="92"/>
        <end position="346"/>
    </location>
</feature>
<feature type="region of interest" description="Disordered" evidence="2">
    <location>
        <begin position="820"/>
        <end position="839"/>
    </location>
</feature>
<feature type="compositionally biased region" description="Basic and acidic residues" evidence="2">
    <location>
        <begin position="207"/>
        <end position="217"/>
    </location>
</feature>
<feature type="compositionally biased region" description="Basic and acidic residues" evidence="2">
    <location>
        <begin position="483"/>
        <end position="518"/>
    </location>
</feature>
<keyword evidence="3" id="KW-1185">Reference proteome</keyword>
<sequence>MCDELDIYDDLDDFQKVEDEKSKELQAWETKYANAQVEISNYQMQNKALEKKIKTMEVNFQNLLDTAKAEIKRKDTMITQLRKEKDDICFRRKWPNKSEPADSNQKTEHKRILKQEESAKTMSDVAGKSEKREKVTKDEKETPAKLEDKLKSQNADCDKKKDNRHIKQPSSNKSSHHHSVDTCRNRDRSRRRTRSRSRSRSRHRDWNRREAREEKRSTGRSRTRSTKDSCKRRRSNSRSRSRSGSSQHSHNNKNRKNSCSDSVSSRERESNLATHENRNKAKPSEMHSGKTTKQVNPTEGTSKEHTAKVNKKNKEERCAPTDQLALQNPSAEDSEQIVQGRKTIDHSSNIIDNFPEINLKAENNQVKQDAERDSFEGKPIDKSEDTSLRGAPGENESKDPSTSLTHASLMIPGLDLVNCEEHNMESIRCPKDALKIKICEPTVKNSDRTAEEVLSKEARNDHEETELTNAGKEIATKTAPTKVESEVPKSEIEECKDAKITDETPSELRQEDKFRDNVDQSLLPEESDRKDKQDEVFDKDIGSEGLPILNHDKPQPVECPLELDTMVDDSIRTSERKNSSKDLEDMNLCTPPRNVSPIIEHSREDDIATPERHVSSMPANSDNEALLSDGKLHHSTEPRKVANVISTVEPPTENNIVTQQGEMRSATGIQIIEDIRLPVMMDIEHIALRVDGLIEDSQDKNESEYVTENANVEHNKQQFVEKARKIEDSNVEIIVDKKIELELVVTTSLLPKPAIVASTVMYAQPDSTKVDHNEDDQNEEAAIKSASLPEDTCEKSFNIDYPNTSLEADNIEVALKHLHHQSHTSVEEQPDEATVTSTSMKTPKQDLLKILTQSPVQQPAAASGNAVSHYPKKLKNKMKKTGVRTASERTTPIKSKASSITPEKGDTTPLKKRKINLDHKDDEIVPQTPLETAIAASPPAVNVTIEETLNASSLEQDKSCGSDSSIVTKRCSLGHSDYQFERINDEVVLRVTRRGRRRRVAPSVGNKT</sequence>
<gene>
    <name evidence="4" type="primary">LOC117567751</name>
</gene>
<organism evidence="3 4">
    <name type="scientific">Drosophila albomicans</name>
    <name type="common">Fruit fly</name>
    <dbReference type="NCBI Taxonomy" id="7291"/>
    <lineage>
        <taxon>Eukaryota</taxon>
        <taxon>Metazoa</taxon>
        <taxon>Ecdysozoa</taxon>
        <taxon>Arthropoda</taxon>
        <taxon>Hexapoda</taxon>
        <taxon>Insecta</taxon>
        <taxon>Pterygota</taxon>
        <taxon>Neoptera</taxon>
        <taxon>Endopterygota</taxon>
        <taxon>Diptera</taxon>
        <taxon>Brachycera</taxon>
        <taxon>Muscomorpha</taxon>
        <taxon>Ephydroidea</taxon>
        <taxon>Drosophilidae</taxon>
        <taxon>Drosophila</taxon>
    </lineage>
</organism>
<name>A0A6P8WJH5_DROAB</name>
<evidence type="ECO:0000256" key="2">
    <source>
        <dbReference type="SAM" id="MobiDB-lite"/>
    </source>
</evidence>
<dbReference type="OrthoDB" id="1938039at2759"/>
<proteinExistence type="predicted"/>
<feature type="region of interest" description="Disordered" evidence="2">
    <location>
        <begin position="362"/>
        <end position="405"/>
    </location>
</feature>
<feature type="compositionally biased region" description="Basic residues" evidence="2">
    <location>
        <begin position="218"/>
        <end position="241"/>
    </location>
</feature>
<feature type="region of interest" description="Disordered" evidence="2">
    <location>
        <begin position="875"/>
        <end position="910"/>
    </location>
</feature>
<feature type="region of interest" description="Disordered" evidence="2">
    <location>
        <begin position="480"/>
        <end position="536"/>
    </location>
</feature>
<feature type="compositionally biased region" description="Basic and acidic residues" evidence="2">
    <location>
        <begin position="573"/>
        <end position="584"/>
    </location>
</feature>
<feature type="compositionally biased region" description="Basic and acidic residues" evidence="2">
    <location>
        <begin position="526"/>
        <end position="536"/>
    </location>
</feature>
<feature type="compositionally biased region" description="Basic and acidic residues" evidence="2">
    <location>
        <begin position="301"/>
        <end position="319"/>
    </location>
</feature>
<feature type="compositionally biased region" description="Basic and acidic residues" evidence="2">
    <location>
        <begin position="127"/>
        <end position="161"/>
    </location>
</feature>